<feature type="region of interest" description="Disordered" evidence="1">
    <location>
        <begin position="584"/>
        <end position="684"/>
    </location>
</feature>
<feature type="compositionally biased region" description="Polar residues" evidence="1">
    <location>
        <begin position="991"/>
        <end position="1001"/>
    </location>
</feature>
<dbReference type="InterPro" id="IPR011993">
    <property type="entry name" value="PH-like_dom_sf"/>
</dbReference>
<accession>A0A9P6RT59</accession>
<feature type="compositionally biased region" description="Polar residues" evidence="1">
    <location>
        <begin position="85"/>
        <end position="94"/>
    </location>
</feature>
<evidence type="ECO:0000313" key="4">
    <source>
        <dbReference type="Proteomes" id="UP000738325"/>
    </source>
</evidence>
<feature type="compositionally biased region" description="Low complexity" evidence="1">
    <location>
        <begin position="1115"/>
        <end position="1129"/>
    </location>
</feature>
<feature type="region of interest" description="Disordered" evidence="1">
    <location>
        <begin position="954"/>
        <end position="1020"/>
    </location>
</feature>
<dbReference type="CDD" id="cd00821">
    <property type="entry name" value="PH"/>
    <property type="match status" value="1"/>
</dbReference>
<feature type="compositionally biased region" description="Polar residues" evidence="1">
    <location>
        <begin position="828"/>
        <end position="837"/>
    </location>
</feature>
<dbReference type="InterPro" id="IPR001849">
    <property type="entry name" value="PH_domain"/>
</dbReference>
<keyword evidence="4" id="KW-1185">Reference proteome</keyword>
<reference evidence="3" key="1">
    <citation type="journal article" date="2020" name="Fungal Divers.">
        <title>Resolving the Mortierellaceae phylogeny through synthesis of multi-gene phylogenetics and phylogenomics.</title>
        <authorList>
            <person name="Vandepol N."/>
            <person name="Liber J."/>
            <person name="Desiro A."/>
            <person name="Na H."/>
            <person name="Kennedy M."/>
            <person name="Barry K."/>
            <person name="Grigoriev I.V."/>
            <person name="Miller A.N."/>
            <person name="O'Donnell K."/>
            <person name="Stajich J.E."/>
            <person name="Bonito G."/>
        </authorList>
    </citation>
    <scope>NUCLEOTIDE SEQUENCE</scope>
    <source>
        <strain evidence="3">REB-010B</strain>
    </source>
</reference>
<sequence length="1308" mass="137382">MLRRKSSFSSHSSSSPALSPITTRPGTSASSYHNQYHHNSASSSSSGVLRALSSLQNVLHPARRSLSVESRSSLDHGNQPLARQAVSSNRTGSYVATGGPESIRSVSSISSLGSANSNNTNHNTTGSVGSQYAVHTAIGSNHRSTLTSASLSSPTAAAGVAVMALYSPHSNGTTDSFYSTGSAISPPTTTTNGDISSPSSHSAALQLHQRTHQLSKTGASSFPLPLGSSFLQQQQHSNDGLPMLSTHSLQATDTMSEDGGLGTEDGTTDASETHSHILDNSTDPFQLRVRHLERGASYTGYLTKFSSRTFFSRKQWKRRYFVLHDMSLHCFKSSDPQHPLLESLKLSGDTIICVTDIFSGKRYCLQITSPGEKEWYVLADTAEEMSGWLRELKGTVLRFRGIPLDSRPGTHYSDSSEMSDLSSSSAAMADGAPAMPAFPTQYELFMLASRSPSPPPRPPPPGQHLDLYHFSSLSAVALSTKPATTSTSAVSGSGSLDGQQQQGPPIRRRKSSSVSSGHIPAEYASFGTIMEQAEALPPVDDRFLTPQHPPTQLAAPSRYRRGSDVSGFSNDLSVALAQAAIMGSNNSSSNNISITTNSSGSTNSANGNGNGNGNGSGRRTSVTVDRPETMITLPRRSSQRLMGSPSGPMSPVSSRPTSPNVNRSSPRSSLVVSPPPRSIHRPINASAPRHSIQVSSMPLAALAQQSTNNRTLHASLSRATSSGGGGVGKNRHFRDSSLAELSTSNSLYINTFQERKYRSPSRPTLISTGPGPLSPTPSMISTPTSPLTEPPSPASPTTSVSSGLGTSNGSGGGSSNSTGNTSASRTSMKLTLSNGSAQRIPIVPRHHDPEQLVKNRGHSKTRSRSKSQDLGLGANPVDMALANRVATPSPRIGAVPTTINSPSSALPTATTATATTTGTTVATKHASLTAPPLVSSAWASLDGVSTKHMSMLHSGRLVLPPPPTGEQPEPPGVVGGASNSVNGNGDLHPKQSLSNAANASPSFGGPVSRKHSIGSSSNPRFSTLPLIPLGTATLIPPPPPNTALPPVPLPQLPVAQPALPPAPSATLELPPIPSKQSDSQESITERMEALAMRSRHMSITMMEEIRQLAAENDNSSSSFSSSSPSSFSSTATTLEETVVSKEEAKPEALTMEHAKQDSEKTTETGSTPTAVETKEPEHEPPQVQQQVVVEVQEVVVRQAMGFEMILEEEEEQEDEEEEEQEQEEGLEHESIVIEEKDDGSGAGTGASINGQDVEAVVVDTDNKQATDLVEAVDAALPGDDTLSPDSMLPVLAAVGGKETESAEQNVSV</sequence>
<feature type="region of interest" description="Disordered" evidence="1">
    <location>
        <begin position="1110"/>
        <end position="1184"/>
    </location>
</feature>
<dbReference type="InterPro" id="IPR051707">
    <property type="entry name" value="PI-Interact_SigTrans_Reg"/>
</dbReference>
<feature type="compositionally biased region" description="Low complexity" evidence="1">
    <location>
        <begin position="815"/>
        <end position="827"/>
    </location>
</feature>
<dbReference type="SMART" id="SM00233">
    <property type="entry name" value="PH"/>
    <property type="match status" value="1"/>
</dbReference>
<feature type="compositionally biased region" description="Low complexity" evidence="1">
    <location>
        <begin position="976"/>
        <end position="985"/>
    </location>
</feature>
<feature type="compositionally biased region" description="Low complexity" evidence="1">
    <location>
        <begin position="584"/>
        <end position="607"/>
    </location>
</feature>
<dbReference type="PANTHER" id="PTHR14336">
    <property type="entry name" value="TANDEM PH DOMAIN CONTAINING PROTEIN"/>
    <property type="match status" value="1"/>
</dbReference>
<evidence type="ECO:0000313" key="3">
    <source>
        <dbReference type="EMBL" id="KAG0324480.1"/>
    </source>
</evidence>
<dbReference type="OrthoDB" id="185175at2759"/>
<feature type="region of interest" description="Disordered" evidence="1">
    <location>
        <begin position="540"/>
        <end position="563"/>
    </location>
</feature>
<evidence type="ECO:0000259" key="2">
    <source>
        <dbReference type="PROSITE" id="PS50003"/>
    </source>
</evidence>
<organism evidence="3 4">
    <name type="scientific">Dissophora globulifera</name>
    <dbReference type="NCBI Taxonomy" id="979702"/>
    <lineage>
        <taxon>Eukaryota</taxon>
        <taxon>Fungi</taxon>
        <taxon>Fungi incertae sedis</taxon>
        <taxon>Mucoromycota</taxon>
        <taxon>Mortierellomycotina</taxon>
        <taxon>Mortierellomycetes</taxon>
        <taxon>Mortierellales</taxon>
        <taxon>Mortierellaceae</taxon>
        <taxon>Dissophora</taxon>
    </lineage>
</organism>
<dbReference type="Pfam" id="PF00169">
    <property type="entry name" value="PH"/>
    <property type="match status" value="1"/>
</dbReference>
<feature type="compositionally biased region" description="Low complexity" evidence="1">
    <location>
        <begin position="484"/>
        <end position="505"/>
    </location>
</feature>
<feature type="compositionally biased region" description="Basic residues" evidence="1">
    <location>
        <begin position="855"/>
        <end position="865"/>
    </location>
</feature>
<feature type="region of interest" description="Disordered" evidence="1">
    <location>
        <begin position="708"/>
        <end position="731"/>
    </location>
</feature>
<dbReference type="EMBL" id="JAAAIP010000147">
    <property type="protein sequence ID" value="KAG0324480.1"/>
    <property type="molecule type" value="Genomic_DNA"/>
</dbReference>
<feature type="region of interest" description="Disordered" evidence="1">
    <location>
        <begin position="408"/>
        <end position="429"/>
    </location>
</feature>
<feature type="region of interest" description="Disordered" evidence="1">
    <location>
        <begin position="1"/>
        <end position="44"/>
    </location>
</feature>
<feature type="compositionally biased region" description="Acidic residues" evidence="1">
    <location>
        <begin position="1206"/>
        <end position="1224"/>
    </location>
</feature>
<feature type="compositionally biased region" description="Low complexity" evidence="1">
    <location>
        <begin position="795"/>
        <end position="805"/>
    </location>
</feature>
<dbReference type="Gene3D" id="2.30.29.30">
    <property type="entry name" value="Pleckstrin-homology domain (PH domain)/Phosphotyrosine-binding domain (PTB)"/>
    <property type="match status" value="1"/>
</dbReference>
<dbReference type="PANTHER" id="PTHR14336:SF8">
    <property type="entry name" value="PROTEIN OPY1"/>
    <property type="match status" value="1"/>
</dbReference>
<feature type="compositionally biased region" description="Polar residues" evidence="1">
    <location>
        <begin position="181"/>
        <end position="203"/>
    </location>
</feature>
<feature type="compositionally biased region" description="Low complexity" evidence="1">
    <location>
        <begin position="413"/>
        <end position="429"/>
    </location>
</feature>
<feature type="compositionally biased region" description="Low complexity" evidence="1">
    <location>
        <begin position="28"/>
        <end position="44"/>
    </location>
</feature>
<feature type="region of interest" description="Disordered" evidence="1">
    <location>
        <begin position="1206"/>
        <end position="1232"/>
    </location>
</feature>
<dbReference type="SUPFAM" id="SSF50729">
    <property type="entry name" value="PH domain-like"/>
    <property type="match status" value="1"/>
</dbReference>
<name>A0A9P6RT59_9FUNG</name>
<gene>
    <name evidence="3" type="ORF">BGZ99_001774</name>
</gene>
<dbReference type="Proteomes" id="UP000738325">
    <property type="component" value="Unassembled WGS sequence"/>
</dbReference>
<feature type="compositionally biased region" description="Basic and acidic residues" evidence="1">
    <location>
        <begin position="1138"/>
        <end position="1162"/>
    </location>
</feature>
<feature type="compositionally biased region" description="Low complexity" evidence="1">
    <location>
        <begin position="767"/>
        <end position="787"/>
    </location>
</feature>
<feature type="region of interest" description="Disordered" evidence="1">
    <location>
        <begin position="484"/>
        <end position="518"/>
    </location>
</feature>
<proteinExistence type="predicted"/>
<feature type="compositionally biased region" description="Low complexity" evidence="1">
    <location>
        <begin position="642"/>
        <end position="672"/>
    </location>
</feature>
<feature type="region of interest" description="Disordered" evidence="1">
    <location>
        <begin position="181"/>
        <end position="209"/>
    </location>
</feature>
<feature type="region of interest" description="Disordered" evidence="1">
    <location>
        <begin position="63"/>
        <end position="100"/>
    </location>
</feature>
<feature type="compositionally biased region" description="Polar residues" evidence="1">
    <location>
        <begin position="708"/>
        <end position="721"/>
    </location>
</feature>
<comment type="caution">
    <text evidence="3">The sequence shown here is derived from an EMBL/GenBank/DDBJ whole genome shotgun (WGS) entry which is preliminary data.</text>
</comment>
<feature type="compositionally biased region" description="Polar residues" evidence="1">
    <location>
        <begin position="16"/>
        <end position="27"/>
    </location>
</feature>
<protein>
    <recommendedName>
        <fullName evidence="2">PH domain-containing protein</fullName>
    </recommendedName>
</protein>
<feature type="region of interest" description="Disordered" evidence="1">
    <location>
        <begin position="1056"/>
        <end position="1084"/>
    </location>
</feature>
<feature type="domain" description="PH" evidence="2">
    <location>
        <begin position="295"/>
        <end position="397"/>
    </location>
</feature>
<feature type="region of interest" description="Disordered" evidence="1">
    <location>
        <begin position="253"/>
        <end position="279"/>
    </location>
</feature>
<evidence type="ECO:0000256" key="1">
    <source>
        <dbReference type="SAM" id="MobiDB-lite"/>
    </source>
</evidence>
<dbReference type="PROSITE" id="PS50003">
    <property type="entry name" value="PH_DOMAIN"/>
    <property type="match status" value="1"/>
</dbReference>
<feature type="compositionally biased region" description="Pro residues" evidence="1">
    <location>
        <begin position="959"/>
        <end position="971"/>
    </location>
</feature>
<feature type="region of interest" description="Disordered" evidence="1">
    <location>
        <begin position="754"/>
        <end position="874"/>
    </location>
</feature>